<dbReference type="EMBL" id="AAIXRY010000021">
    <property type="protein sequence ID" value="ECJ2327503.1"/>
    <property type="molecule type" value="Genomic_DNA"/>
</dbReference>
<name>A0A5Y3V3B9_SALER</name>
<dbReference type="Proteomes" id="UP000839824">
    <property type="component" value="Unassembled WGS sequence"/>
</dbReference>
<organism evidence="2">
    <name type="scientific">Salmonella enterica subsp. salamae</name>
    <dbReference type="NCBI Taxonomy" id="59202"/>
    <lineage>
        <taxon>Bacteria</taxon>
        <taxon>Pseudomonadati</taxon>
        <taxon>Pseudomonadota</taxon>
        <taxon>Gammaproteobacteria</taxon>
        <taxon>Enterobacterales</taxon>
        <taxon>Enterobacteriaceae</taxon>
        <taxon>Salmonella</taxon>
    </lineage>
</organism>
<comment type="caution">
    <text evidence="2">The sequence shown here is derived from an EMBL/GenBank/DDBJ whole genome shotgun (WGS) entry which is preliminary data.</text>
</comment>
<proteinExistence type="predicted"/>
<reference evidence="2" key="1">
    <citation type="submission" date="2019-07" db="EMBL/GenBank/DDBJ databases">
        <authorList>
            <person name="Ashton P.M."/>
            <person name="Dallman T."/>
            <person name="Nair S."/>
            <person name="De Pinna E."/>
            <person name="Peters T."/>
            <person name="Grant K."/>
        </authorList>
    </citation>
    <scope>NUCLEOTIDE SEQUENCE [LARGE SCALE GENOMIC DNA]</scope>
    <source>
        <strain evidence="2">598112</strain>
    </source>
</reference>
<accession>A0A5Y3V3B9</accession>
<feature type="region of interest" description="Disordered" evidence="1">
    <location>
        <begin position="1"/>
        <end position="22"/>
    </location>
</feature>
<evidence type="ECO:0000313" key="2">
    <source>
        <dbReference type="EMBL" id="ECJ2327503.1"/>
    </source>
</evidence>
<evidence type="ECO:0000256" key="1">
    <source>
        <dbReference type="SAM" id="MobiDB-lite"/>
    </source>
</evidence>
<protein>
    <submittedName>
        <fullName evidence="2">Uncharacterized protein</fullName>
    </submittedName>
</protein>
<dbReference type="AlphaFoldDB" id="A0A5Y3V3B9"/>
<gene>
    <name evidence="2" type="ORF">FNJ06_18240</name>
</gene>
<sequence length="87" mass="9557">MFRANGIALTPFSRPRPADSARAHDEIAPVDGYGIPLAEGKSILINNANAEQKPKNNGNIILFLFFSKNIINSKIYCSKKVNTKIVI</sequence>